<evidence type="ECO:0000313" key="3">
    <source>
        <dbReference type="EnsemblPlants" id="OGLUM12G22000.1"/>
    </source>
</evidence>
<organism evidence="3">
    <name type="scientific">Oryza glumipatula</name>
    <dbReference type="NCBI Taxonomy" id="40148"/>
    <lineage>
        <taxon>Eukaryota</taxon>
        <taxon>Viridiplantae</taxon>
        <taxon>Streptophyta</taxon>
        <taxon>Embryophyta</taxon>
        <taxon>Tracheophyta</taxon>
        <taxon>Spermatophyta</taxon>
        <taxon>Magnoliopsida</taxon>
        <taxon>Liliopsida</taxon>
        <taxon>Poales</taxon>
        <taxon>Poaceae</taxon>
        <taxon>BOP clade</taxon>
        <taxon>Oryzoideae</taxon>
        <taxon>Oryzeae</taxon>
        <taxon>Oryzinae</taxon>
        <taxon>Oryza</taxon>
    </lineage>
</organism>
<dbReference type="EnsemblPlants" id="OGLUM12G22000.1">
    <property type="protein sequence ID" value="OGLUM12G22000.1"/>
    <property type="gene ID" value="OGLUM12G22000"/>
</dbReference>
<dbReference type="AlphaFoldDB" id="A0A0E0BVS4"/>
<evidence type="ECO:0000256" key="1">
    <source>
        <dbReference type="SAM" id="MobiDB-lite"/>
    </source>
</evidence>
<dbReference type="Gramene" id="OGLUM12G22000.1">
    <property type="protein sequence ID" value="OGLUM12G22000.1"/>
    <property type="gene ID" value="OGLUM12G22000"/>
</dbReference>
<feature type="compositionally biased region" description="Basic residues" evidence="1">
    <location>
        <begin position="1"/>
        <end position="11"/>
    </location>
</feature>
<dbReference type="HOGENOM" id="CLU_931830_0_0_1"/>
<reference evidence="3" key="2">
    <citation type="submission" date="2018-05" db="EMBL/GenBank/DDBJ databases">
        <title>OgluRS3 (Oryza glumaepatula Reference Sequence Version 3).</title>
        <authorList>
            <person name="Zhang J."/>
            <person name="Kudrna D."/>
            <person name="Lee S."/>
            <person name="Talag J."/>
            <person name="Welchert J."/>
            <person name="Wing R.A."/>
        </authorList>
    </citation>
    <scope>NUCLEOTIDE SEQUENCE [LARGE SCALE GENOMIC DNA]</scope>
</reference>
<feature type="compositionally biased region" description="Gly residues" evidence="1">
    <location>
        <begin position="84"/>
        <end position="98"/>
    </location>
</feature>
<evidence type="ECO:0000313" key="4">
    <source>
        <dbReference type="Proteomes" id="UP000026961"/>
    </source>
</evidence>
<proteinExistence type="predicted"/>
<sequence length="299" mass="29856">MKKRKRKRRLRSQAGQIARAGDDPATPIPPLLPLRLTAARAAAGKAGRPQGRRRRGSSLTSHRAGRGAARRDGGDRQIQAAPAGSGGAATGGGHGGGDGDGEGRDVRRLKAAGIAMVVGMEPAASAKVVVVVPCGLVVATARCPAAAAAVSPRSAPLGRIWRVAGGSWRRLCGNDGGGVATAAAAVGDGGGGRGSWRLRCRLAMAVVVHMASGGGQPHAGEGRRHSGSLRMRGLASVAAATAAVCGGGGDVGGGEELRSVTLSGGRSGVSLLPGLCDGYVAVWVVVYFFLFPGYDPSGL</sequence>
<keyword evidence="2" id="KW-1133">Transmembrane helix</keyword>
<name>A0A0E0BVS4_9ORYZ</name>
<evidence type="ECO:0000256" key="2">
    <source>
        <dbReference type="SAM" id="Phobius"/>
    </source>
</evidence>
<keyword evidence="2" id="KW-0812">Transmembrane</keyword>
<feature type="compositionally biased region" description="Low complexity" evidence="1">
    <location>
        <begin position="33"/>
        <end position="49"/>
    </location>
</feature>
<keyword evidence="4" id="KW-1185">Reference proteome</keyword>
<reference evidence="3" key="1">
    <citation type="submission" date="2015-04" db="UniProtKB">
        <authorList>
            <consortium name="EnsemblPlants"/>
        </authorList>
    </citation>
    <scope>IDENTIFICATION</scope>
</reference>
<feature type="transmembrane region" description="Helical" evidence="2">
    <location>
        <begin position="268"/>
        <end position="290"/>
    </location>
</feature>
<dbReference type="Proteomes" id="UP000026961">
    <property type="component" value="Chromosome 12"/>
</dbReference>
<keyword evidence="2" id="KW-0472">Membrane</keyword>
<feature type="region of interest" description="Disordered" evidence="1">
    <location>
        <begin position="1"/>
        <end position="104"/>
    </location>
</feature>
<accession>A0A0E0BVS4</accession>
<protein>
    <submittedName>
        <fullName evidence="3">Uncharacterized protein</fullName>
    </submittedName>
</protein>